<dbReference type="eggNOG" id="ENOG5031N3K">
    <property type="taxonomic scope" value="Bacteria"/>
</dbReference>
<protein>
    <submittedName>
        <fullName evidence="1">Uncharacterized protein</fullName>
    </submittedName>
</protein>
<name>H8GQK3_METAL</name>
<evidence type="ECO:0000313" key="1">
    <source>
        <dbReference type="EMBL" id="EIC29830.1"/>
    </source>
</evidence>
<dbReference type="AlphaFoldDB" id="H8GQK3"/>
<proteinExistence type="predicted"/>
<evidence type="ECO:0000313" key="2">
    <source>
        <dbReference type="Proteomes" id="UP000005090"/>
    </source>
</evidence>
<dbReference type="RefSeq" id="WP_005372019.1">
    <property type="nucleotide sequence ID" value="NZ_CM001475.1"/>
</dbReference>
<reference evidence="1 2" key="1">
    <citation type="journal article" date="2013" name="Genome Announc.">
        <title>Genome Sequence of the Obligate Gammaproteobacterial Methanotroph Methylomicrobium album Strain BG8.</title>
        <authorList>
            <person name="Kits K.D."/>
            <person name="Kalyuzhnaya M.G."/>
            <person name="Klotz M.G."/>
            <person name="Jetten M.S."/>
            <person name="Op den Camp H.J."/>
            <person name="Vuilleumier S."/>
            <person name="Bringel F."/>
            <person name="Dispirito A.A."/>
            <person name="Murrell J.C."/>
            <person name="Bruce D."/>
            <person name="Cheng J.F."/>
            <person name="Copeland A."/>
            <person name="Goodwin L."/>
            <person name="Hauser L."/>
            <person name="Lajus A."/>
            <person name="Land M.L."/>
            <person name="Lapidus A."/>
            <person name="Lucas S."/>
            <person name="Medigue C."/>
            <person name="Pitluck S."/>
            <person name="Woyke T."/>
            <person name="Zeytun A."/>
            <person name="Stein L.Y."/>
        </authorList>
    </citation>
    <scope>NUCLEOTIDE SEQUENCE [LARGE SCALE GENOMIC DNA]</scope>
    <source>
        <strain evidence="1 2">BG8</strain>
    </source>
</reference>
<dbReference type="EMBL" id="CM001475">
    <property type="protein sequence ID" value="EIC29830.1"/>
    <property type="molecule type" value="Genomic_DNA"/>
</dbReference>
<organism evidence="1 2">
    <name type="scientific">Methylomicrobium album BG8</name>
    <dbReference type="NCBI Taxonomy" id="686340"/>
    <lineage>
        <taxon>Bacteria</taxon>
        <taxon>Pseudomonadati</taxon>
        <taxon>Pseudomonadota</taxon>
        <taxon>Gammaproteobacteria</taxon>
        <taxon>Methylococcales</taxon>
        <taxon>Methylococcaceae</taxon>
        <taxon>Methylomicrobium</taxon>
    </lineage>
</organism>
<gene>
    <name evidence="1" type="ORF">Metal_2073</name>
</gene>
<dbReference type="Proteomes" id="UP000005090">
    <property type="component" value="Chromosome"/>
</dbReference>
<sequence>MTETKAKKRGRKPKSTFYHLRWHTVGLNEERAAELLGVSVEEIQQWDRDGAPLMAERLLQLWDHKHVGHDSWDGWTFSRGVLRRGKLRAGRRK</sequence>
<dbReference type="STRING" id="686340.Metal_2073"/>
<dbReference type="HOGENOM" id="CLU_2396253_0_0_6"/>
<accession>H8GQK3</accession>
<keyword evidence="2" id="KW-1185">Reference proteome</keyword>